<evidence type="ECO:0000313" key="3">
    <source>
        <dbReference type="Proteomes" id="UP000315010"/>
    </source>
</evidence>
<proteinExistence type="predicted"/>
<dbReference type="EC" id="2.4.1.305" evidence="2"/>
<protein>
    <submittedName>
        <fullName evidence="2">UDP-Glc:alpha-D-GlcNAc-diphosphoundecaprenol beta-1,3-glucosyltransferase WfgD</fullName>
        <ecNumber evidence="2">2.4.1.305</ecNumber>
    </submittedName>
</protein>
<dbReference type="PANTHER" id="PTHR43685:SF11">
    <property type="entry name" value="GLYCOSYLTRANSFERASE TAGX-RELATED"/>
    <property type="match status" value="1"/>
</dbReference>
<evidence type="ECO:0000313" key="2">
    <source>
        <dbReference type="EMBL" id="TWT82761.1"/>
    </source>
</evidence>
<name>A0A5C5Z7H0_9BACT</name>
<dbReference type="CDD" id="cd00761">
    <property type="entry name" value="Glyco_tranf_GTA_type"/>
    <property type="match status" value="1"/>
</dbReference>
<dbReference type="Gene3D" id="3.90.550.10">
    <property type="entry name" value="Spore Coat Polysaccharide Biosynthesis Protein SpsA, Chain A"/>
    <property type="match status" value="1"/>
</dbReference>
<dbReference type="SUPFAM" id="SSF53448">
    <property type="entry name" value="Nucleotide-diphospho-sugar transferases"/>
    <property type="match status" value="1"/>
</dbReference>
<feature type="domain" description="Glycosyltransferase 2-like" evidence="1">
    <location>
        <begin position="7"/>
        <end position="168"/>
    </location>
</feature>
<dbReference type="InterPro" id="IPR001173">
    <property type="entry name" value="Glyco_trans_2-like"/>
</dbReference>
<evidence type="ECO:0000259" key="1">
    <source>
        <dbReference type="Pfam" id="PF00535"/>
    </source>
</evidence>
<dbReference type="RefSeq" id="WP_146399476.1">
    <property type="nucleotide sequence ID" value="NZ_SJPJ01000001.1"/>
</dbReference>
<keyword evidence="2" id="KW-0328">Glycosyltransferase</keyword>
<gene>
    <name evidence="2" type="primary">wfgD_1</name>
    <name evidence="2" type="ORF">CA13_42240</name>
</gene>
<keyword evidence="3" id="KW-1185">Reference proteome</keyword>
<organism evidence="2 3">
    <name type="scientific">Novipirellula herctigrandis</name>
    <dbReference type="NCBI Taxonomy" id="2527986"/>
    <lineage>
        <taxon>Bacteria</taxon>
        <taxon>Pseudomonadati</taxon>
        <taxon>Planctomycetota</taxon>
        <taxon>Planctomycetia</taxon>
        <taxon>Pirellulales</taxon>
        <taxon>Pirellulaceae</taxon>
        <taxon>Novipirellula</taxon>
    </lineage>
</organism>
<sequence length="310" mass="34639">MNDPTISVIIPAYNAASTIRRSIDSVLAQTRPALEIIVVDDGSPDELAEVVQAYGPNVTLVHQVNSKTAAARNCGIGIARGDFVAFLDADDYWEPQKLEQQVAVLRKHPSVDVTAGRFYSQSPGEDRVLNPLRKTHFYDRPLRLTGSKAFLVGTMLWTGTVLIRRSVLNDQPFVSGLEPAEDRDLWIRLAADHTLFLQSEPLATAVLEPNSISRANIELDCSKMLEVIVRHKGMLSYGSYLLWISFVRYRWAAIDPSPSTSLPLLFQSFVQWPLPYSGLPTMKRFGRLKRLAYLLRQATRKTKKSIGVSA</sequence>
<dbReference type="GO" id="GO:0016757">
    <property type="term" value="F:glycosyltransferase activity"/>
    <property type="evidence" value="ECO:0007669"/>
    <property type="project" value="UniProtKB-KW"/>
</dbReference>
<dbReference type="AlphaFoldDB" id="A0A5C5Z7H0"/>
<reference evidence="2 3" key="1">
    <citation type="submission" date="2019-02" db="EMBL/GenBank/DDBJ databases">
        <title>Deep-cultivation of Planctomycetes and their phenomic and genomic characterization uncovers novel biology.</title>
        <authorList>
            <person name="Wiegand S."/>
            <person name="Jogler M."/>
            <person name="Boedeker C."/>
            <person name="Pinto D."/>
            <person name="Vollmers J."/>
            <person name="Rivas-Marin E."/>
            <person name="Kohn T."/>
            <person name="Peeters S.H."/>
            <person name="Heuer A."/>
            <person name="Rast P."/>
            <person name="Oberbeckmann S."/>
            <person name="Bunk B."/>
            <person name="Jeske O."/>
            <person name="Meyerdierks A."/>
            <person name="Storesund J.E."/>
            <person name="Kallscheuer N."/>
            <person name="Luecker S."/>
            <person name="Lage O.M."/>
            <person name="Pohl T."/>
            <person name="Merkel B.J."/>
            <person name="Hornburger P."/>
            <person name="Mueller R.-W."/>
            <person name="Bruemmer F."/>
            <person name="Labrenz M."/>
            <person name="Spormann A.M."/>
            <person name="Op Den Camp H."/>
            <person name="Overmann J."/>
            <person name="Amann R."/>
            <person name="Jetten M.S.M."/>
            <person name="Mascher T."/>
            <person name="Medema M.H."/>
            <person name="Devos D.P."/>
            <person name="Kaster A.-K."/>
            <person name="Ovreas L."/>
            <person name="Rohde M."/>
            <person name="Galperin M.Y."/>
            <person name="Jogler C."/>
        </authorList>
    </citation>
    <scope>NUCLEOTIDE SEQUENCE [LARGE SCALE GENOMIC DNA]</scope>
    <source>
        <strain evidence="2 3">CA13</strain>
    </source>
</reference>
<dbReference type="InterPro" id="IPR029044">
    <property type="entry name" value="Nucleotide-diphossugar_trans"/>
</dbReference>
<dbReference type="Proteomes" id="UP000315010">
    <property type="component" value="Unassembled WGS sequence"/>
</dbReference>
<keyword evidence="2" id="KW-0808">Transferase</keyword>
<dbReference type="EMBL" id="SJPJ01000001">
    <property type="protein sequence ID" value="TWT82761.1"/>
    <property type="molecule type" value="Genomic_DNA"/>
</dbReference>
<accession>A0A5C5Z7H0</accession>
<dbReference type="Pfam" id="PF00535">
    <property type="entry name" value="Glycos_transf_2"/>
    <property type="match status" value="1"/>
</dbReference>
<comment type="caution">
    <text evidence="2">The sequence shown here is derived from an EMBL/GenBank/DDBJ whole genome shotgun (WGS) entry which is preliminary data.</text>
</comment>
<dbReference type="PANTHER" id="PTHR43685">
    <property type="entry name" value="GLYCOSYLTRANSFERASE"/>
    <property type="match status" value="1"/>
</dbReference>
<dbReference type="InterPro" id="IPR050834">
    <property type="entry name" value="Glycosyltransf_2"/>
</dbReference>
<dbReference type="OrthoDB" id="9772170at2"/>